<name>A0A0L0HBG5_SPIPD</name>
<protein>
    <recommendedName>
        <fullName evidence="7">PX domain-containing protein</fullName>
    </recommendedName>
</protein>
<dbReference type="SUPFAM" id="SSF54277">
    <property type="entry name" value="CAD &amp; PB1 domains"/>
    <property type="match status" value="1"/>
</dbReference>
<dbReference type="EMBL" id="KQ257459">
    <property type="protein sequence ID" value="KNC98935.1"/>
    <property type="molecule type" value="Genomic_DNA"/>
</dbReference>
<dbReference type="PROSITE" id="PS51745">
    <property type="entry name" value="PB1"/>
    <property type="match status" value="1"/>
</dbReference>
<evidence type="ECO:0000256" key="1">
    <source>
        <dbReference type="ARBA" id="ARBA00022737"/>
    </source>
</evidence>
<dbReference type="PANTHER" id="PTHR15706:SF2">
    <property type="entry name" value="SH3 AND PX DOMAIN-CONTAINING PROTEIN 2A"/>
    <property type="match status" value="1"/>
</dbReference>
<feature type="compositionally biased region" description="Polar residues" evidence="2">
    <location>
        <begin position="444"/>
        <end position="475"/>
    </location>
</feature>
<dbReference type="VEuPathDB" id="FungiDB:SPPG_05897"/>
<gene>
    <name evidence="5" type="ORF">SPPG_05897</name>
</gene>
<feature type="compositionally biased region" description="Polar residues" evidence="2">
    <location>
        <begin position="378"/>
        <end position="388"/>
    </location>
</feature>
<evidence type="ECO:0000259" key="4">
    <source>
        <dbReference type="PROSITE" id="PS51745"/>
    </source>
</evidence>
<feature type="region of interest" description="Disordered" evidence="2">
    <location>
        <begin position="282"/>
        <end position="529"/>
    </location>
</feature>
<evidence type="ECO:0000259" key="3">
    <source>
        <dbReference type="PROSITE" id="PS50195"/>
    </source>
</evidence>
<dbReference type="InterPro" id="IPR051228">
    <property type="entry name" value="NADPH_Oxidase/PX-Domain"/>
</dbReference>
<dbReference type="RefSeq" id="XP_016606975.1">
    <property type="nucleotide sequence ID" value="XM_016754104.1"/>
</dbReference>
<dbReference type="OrthoDB" id="5593994at2759"/>
<dbReference type="InterPro" id="IPR053793">
    <property type="entry name" value="PB1-like"/>
</dbReference>
<feature type="compositionally biased region" description="Low complexity" evidence="2">
    <location>
        <begin position="339"/>
        <end position="363"/>
    </location>
</feature>
<sequence length="744" mass="81753">MPPRPLPAAVKLAPVLETARVSAYQKFDDGKIWYKVNVIPSTVTGNAKKKRLSFVAAPRPYAVWRRYDHFVDFHTALAAQLKKDPSAAAGRRLPQLPKSRFFVTRAVCEERVTRLDAYTRELLTMPERVTRNLLFGEFFGLWIKDIEPGRDLNDLKTGAKPEDDEDIPLDEPWLKSVEEKRMSRKLEMRSLGRGLNTLLRSTSAEFAAVLGPPTPPKSPEHSRSPSAGSAKPARKSRDSAGSNNTAEMEDYAQAFVAAVLAGEVKSAQEDELRTNTMAKTRQLQQEVKSAGPVLTTLERGQNERNQPLDYSGPPPEIPKRAQSHGWASSSSSPVPPSPTLSNSSATSTEAEAGAASGGDESSALPSPSTAQFRMLRTPSPTSLQSPGLTSPRPIGMKSSERQRTLARAATVQSGPLRHPMAKRTGTVTEGRRDPSPPQGRKNLLVNSSLQRSLTLTRHYSTPSLDRIASPSNEKNPTIPVSPVSPPPSSAGPNLMPSFQDPSVSSAPPPPELHRNLSEPSLQTLQRTATVGVEVKRERSLLKRAKTIGTRLKPAPKPVIPKELEDMSTVPPWNRDLKVLQRQGSVRLGVVTHDDPPSVAPLYRSNTTIAPTRKPEIITRIQKPNQDILSPIPGIPPNKAKRSSLLFRSHSLSTQAELPSHFIQLKALYDPHIILLKISRTVPLPDVLDRLSRKFSMVVGKEVKVVGVTYKDAEDHMITVTDEEDWIICKDMCVGRLCVWAKVDD</sequence>
<evidence type="ECO:0000313" key="5">
    <source>
        <dbReference type="EMBL" id="KNC98935.1"/>
    </source>
</evidence>
<reference evidence="5 6" key="1">
    <citation type="submission" date="2009-08" db="EMBL/GenBank/DDBJ databases">
        <title>The Genome Sequence of Spizellomyces punctatus strain DAOM BR117.</title>
        <authorList>
            <consortium name="The Broad Institute Genome Sequencing Platform"/>
            <person name="Russ C."/>
            <person name="Cuomo C."/>
            <person name="Shea T."/>
            <person name="Young S.K."/>
            <person name="Zeng Q."/>
            <person name="Koehrsen M."/>
            <person name="Haas B."/>
            <person name="Borodovsky M."/>
            <person name="Guigo R."/>
            <person name="Alvarado L."/>
            <person name="Berlin A."/>
            <person name="Bochicchio J."/>
            <person name="Borenstein D."/>
            <person name="Chapman S."/>
            <person name="Chen Z."/>
            <person name="Engels R."/>
            <person name="Freedman E."/>
            <person name="Gellesch M."/>
            <person name="Goldberg J."/>
            <person name="Griggs A."/>
            <person name="Gujja S."/>
            <person name="Heiman D."/>
            <person name="Hepburn T."/>
            <person name="Howarth C."/>
            <person name="Jen D."/>
            <person name="Larson L."/>
            <person name="Lewis B."/>
            <person name="Mehta T."/>
            <person name="Park D."/>
            <person name="Pearson M."/>
            <person name="Roberts A."/>
            <person name="Saif S."/>
            <person name="Shenoy N."/>
            <person name="Sisk P."/>
            <person name="Stolte C."/>
            <person name="Sykes S."/>
            <person name="Thomson T."/>
            <person name="Walk T."/>
            <person name="White J."/>
            <person name="Yandava C."/>
            <person name="Burger G."/>
            <person name="Gray M.W."/>
            <person name="Holland P.W.H."/>
            <person name="King N."/>
            <person name="Lang F.B.F."/>
            <person name="Roger A.J."/>
            <person name="Ruiz-Trillo I."/>
            <person name="Lander E."/>
            <person name="Nusbaum C."/>
        </authorList>
    </citation>
    <scope>NUCLEOTIDE SEQUENCE [LARGE SCALE GENOMIC DNA]</scope>
    <source>
        <strain evidence="5 6">DAOM BR117</strain>
    </source>
</reference>
<feature type="region of interest" description="Disordered" evidence="2">
    <location>
        <begin position="208"/>
        <end position="245"/>
    </location>
</feature>
<dbReference type="OMA" id="VMLAKHE"/>
<dbReference type="AlphaFoldDB" id="A0A0L0HBG5"/>
<evidence type="ECO:0000256" key="2">
    <source>
        <dbReference type="SAM" id="MobiDB-lite"/>
    </source>
</evidence>
<dbReference type="SMART" id="SM00312">
    <property type="entry name" value="PX"/>
    <property type="match status" value="1"/>
</dbReference>
<dbReference type="Gene3D" id="3.30.1520.10">
    <property type="entry name" value="Phox-like domain"/>
    <property type="match status" value="1"/>
</dbReference>
<dbReference type="SUPFAM" id="SSF64268">
    <property type="entry name" value="PX domain"/>
    <property type="match status" value="1"/>
</dbReference>
<feature type="domain" description="PX" evidence="3">
    <location>
        <begin position="12"/>
        <end position="146"/>
    </location>
</feature>
<dbReference type="Proteomes" id="UP000053201">
    <property type="component" value="Unassembled WGS sequence"/>
</dbReference>
<keyword evidence="1" id="KW-0677">Repeat</keyword>
<dbReference type="PANTHER" id="PTHR15706">
    <property type="entry name" value="SH3 MULTIPLE DOMAIN"/>
    <property type="match status" value="1"/>
</dbReference>
<dbReference type="GO" id="GO:0035091">
    <property type="term" value="F:phosphatidylinositol binding"/>
    <property type="evidence" value="ECO:0007669"/>
    <property type="project" value="InterPro"/>
</dbReference>
<proteinExistence type="predicted"/>
<organism evidence="5 6">
    <name type="scientific">Spizellomyces punctatus (strain DAOM BR117)</name>
    <dbReference type="NCBI Taxonomy" id="645134"/>
    <lineage>
        <taxon>Eukaryota</taxon>
        <taxon>Fungi</taxon>
        <taxon>Fungi incertae sedis</taxon>
        <taxon>Chytridiomycota</taxon>
        <taxon>Chytridiomycota incertae sedis</taxon>
        <taxon>Chytridiomycetes</taxon>
        <taxon>Spizellomycetales</taxon>
        <taxon>Spizellomycetaceae</taxon>
        <taxon>Spizellomyces</taxon>
    </lineage>
</organism>
<dbReference type="Gene3D" id="3.10.20.90">
    <property type="entry name" value="Phosphatidylinositol 3-kinase Catalytic Subunit, Chain A, domain 1"/>
    <property type="match status" value="1"/>
</dbReference>
<feature type="compositionally biased region" description="Polar residues" evidence="2">
    <location>
        <begin position="517"/>
        <end position="528"/>
    </location>
</feature>
<accession>A0A0L0HBG5</accession>
<evidence type="ECO:0000313" key="6">
    <source>
        <dbReference type="Proteomes" id="UP000053201"/>
    </source>
</evidence>
<feature type="domain" description="PB1" evidence="4">
    <location>
        <begin position="661"/>
        <end position="741"/>
    </location>
</feature>
<keyword evidence="6" id="KW-1185">Reference proteome</keyword>
<dbReference type="Pfam" id="PF00787">
    <property type="entry name" value="PX"/>
    <property type="match status" value="1"/>
</dbReference>
<dbReference type="GeneID" id="27689241"/>
<evidence type="ECO:0008006" key="7">
    <source>
        <dbReference type="Google" id="ProtNLM"/>
    </source>
</evidence>
<dbReference type="PROSITE" id="PS50195">
    <property type="entry name" value="PX"/>
    <property type="match status" value="1"/>
</dbReference>
<dbReference type="InParanoid" id="A0A0L0HBG5"/>
<dbReference type="InterPro" id="IPR001683">
    <property type="entry name" value="PX_dom"/>
</dbReference>
<dbReference type="InterPro" id="IPR036871">
    <property type="entry name" value="PX_dom_sf"/>
</dbReference>